<keyword evidence="6" id="KW-0732">Signal</keyword>
<dbReference type="Pfam" id="PF02221">
    <property type="entry name" value="E1_DerP2_DerF2"/>
    <property type="match status" value="1"/>
</dbReference>
<dbReference type="SUPFAM" id="SSF81296">
    <property type="entry name" value="E set domains"/>
    <property type="match status" value="1"/>
</dbReference>
<dbReference type="GO" id="GO:0032366">
    <property type="term" value="P:intracellular sterol transport"/>
    <property type="evidence" value="ECO:0007669"/>
    <property type="project" value="InterPro"/>
</dbReference>
<dbReference type="AlphaFoldDB" id="A0A9P6SVY5"/>
<dbReference type="GO" id="GO:0032934">
    <property type="term" value="F:sterol binding"/>
    <property type="evidence" value="ECO:0007669"/>
    <property type="project" value="InterPro"/>
</dbReference>
<keyword evidence="7" id="KW-0445">Lipid transport</keyword>
<evidence type="ECO:0000256" key="1">
    <source>
        <dbReference type="ARBA" id="ARBA00002053"/>
    </source>
</evidence>
<protein>
    <recommendedName>
        <fullName evidence="4">Phosphatidylglycerol/phosphatidylinositol transfer protein</fullName>
    </recommendedName>
</protein>
<proteinExistence type="inferred from homology"/>
<dbReference type="InterPro" id="IPR014756">
    <property type="entry name" value="Ig_E-set"/>
</dbReference>
<sequence>PEPATIVECGPASDLLKIEYVNLNPNPPEKGKVLTIDAKGILSGAIVEGATIDLVVKLGLVKLLTKQLDFCEESAKVDKNCPLAPGEHFLNHSVELPREIPPGKYVVNIRVRNPKTADGQLGEEVTCLIAKAQFGV</sequence>
<dbReference type="InterPro" id="IPR033917">
    <property type="entry name" value="ML_PG-PI_TP"/>
</dbReference>
<feature type="domain" description="MD-2-related lipid-recognition" evidence="8">
    <location>
        <begin position="6"/>
        <end position="132"/>
    </location>
</feature>
<dbReference type="SMART" id="SM00737">
    <property type="entry name" value="ML"/>
    <property type="match status" value="1"/>
</dbReference>
<name>A0A9P6SVY5_9FUNG</name>
<dbReference type="PANTHER" id="PTHR11306:SF0">
    <property type="entry name" value="PHOSPHATIDYLGLYCEROL_PHOSPHATIDYLINOSITOL TRANSFER PROTEIN"/>
    <property type="match status" value="1"/>
</dbReference>
<dbReference type="CDD" id="cd00917">
    <property type="entry name" value="PG-PI_TP"/>
    <property type="match status" value="1"/>
</dbReference>
<dbReference type="InterPro" id="IPR003172">
    <property type="entry name" value="ML_dom"/>
</dbReference>
<accession>A0A9P6SVY5</accession>
<keyword evidence="5" id="KW-0813">Transport</keyword>
<dbReference type="PANTHER" id="PTHR11306">
    <property type="entry name" value="NIEMANN PICK TYPE C2 PROTEIN NPC2-RELATED"/>
    <property type="match status" value="1"/>
</dbReference>
<feature type="non-terminal residue" evidence="9">
    <location>
        <position position="136"/>
    </location>
</feature>
<evidence type="ECO:0000256" key="6">
    <source>
        <dbReference type="ARBA" id="ARBA00022729"/>
    </source>
</evidence>
<evidence type="ECO:0000313" key="9">
    <source>
        <dbReference type="EMBL" id="KAG0007500.1"/>
    </source>
</evidence>
<evidence type="ECO:0000256" key="7">
    <source>
        <dbReference type="ARBA" id="ARBA00023055"/>
    </source>
</evidence>
<comment type="caution">
    <text evidence="9">The sequence shown here is derived from an EMBL/GenBank/DDBJ whole genome shotgun (WGS) entry which is preliminary data.</text>
</comment>
<evidence type="ECO:0000256" key="3">
    <source>
        <dbReference type="ARBA" id="ARBA00011245"/>
    </source>
</evidence>
<dbReference type="Gene3D" id="2.60.40.770">
    <property type="match status" value="1"/>
</dbReference>
<dbReference type="EMBL" id="JAAAID010002326">
    <property type="protein sequence ID" value="KAG0007500.1"/>
    <property type="molecule type" value="Genomic_DNA"/>
</dbReference>
<comment type="subunit">
    <text evidence="3">Monomer.</text>
</comment>
<evidence type="ECO:0000256" key="2">
    <source>
        <dbReference type="ARBA" id="ARBA00006370"/>
    </source>
</evidence>
<evidence type="ECO:0000259" key="8">
    <source>
        <dbReference type="SMART" id="SM00737"/>
    </source>
</evidence>
<comment type="similarity">
    <text evidence="2">Belongs to the NPC2 family.</text>
</comment>
<evidence type="ECO:0000256" key="5">
    <source>
        <dbReference type="ARBA" id="ARBA00022448"/>
    </source>
</evidence>
<dbReference type="Proteomes" id="UP000703661">
    <property type="component" value="Unassembled WGS sequence"/>
</dbReference>
<evidence type="ECO:0000256" key="4">
    <source>
        <dbReference type="ARBA" id="ARBA00016056"/>
    </source>
</evidence>
<gene>
    <name evidence="9" type="primary">NPC2_1</name>
    <name evidence="9" type="ORF">BGZ80_004596</name>
</gene>
<keyword evidence="10" id="KW-1185">Reference proteome</keyword>
<reference evidence="9" key="1">
    <citation type="journal article" date="2020" name="Fungal Divers.">
        <title>Resolving the Mortierellaceae phylogeny through synthesis of multi-gene phylogenetics and phylogenomics.</title>
        <authorList>
            <person name="Vandepol N."/>
            <person name="Liber J."/>
            <person name="Desiro A."/>
            <person name="Na H."/>
            <person name="Kennedy M."/>
            <person name="Barry K."/>
            <person name="Grigoriev I.V."/>
            <person name="Miller A.N."/>
            <person name="O'Donnell K."/>
            <person name="Stajich J.E."/>
            <person name="Bonito G."/>
        </authorList>
    </citation>
    <scope>NUCLEOTIDE SEQUENCE</scope>
    <source>
        <strain evidence="9">NRRL 2769</strain>
    </source>
</reference>
<organism evidence="9 10">
    <name type="scientific">Entomortierella chlamydospora</name>
    <dbReference type="NCBI Taxonomy" id="101097"/>
    <lineage>
        <taxon>Eukaryota</taxon>
        <taxon>Fungi</taxon>
        <taxon>Fungi incertae sedis</taxon>
        <taxon>Mucoromycota</taxon>
        <taxon>Mortierellomycotina</taxon>
        <taxon>Mortierellomycetes</taxon>
        <taxon>Mortierellales</taxon>
        <taxon>Mortierellaceae</taxon>
        <taxon>Entomortierella</taxon>
    </lineage>
</organism>
<evidence type="ECO:0000313" key="10">
    <source>
        <dbReference type="Proteomes" id="UP000703661"/>
    </source>
</evidence>
<comment type="function">
    <text evidence="1">Catalyzes the intermembrane transfer of phosphatidylglycerol and phosphatidylinositol.</text>
</comment>
<dbReference type="InterPro" id="IPR039670">
    <property type="entry name" value="NPC2-like"/>
</dbReference>